<accession>A0A919SRP8</accession>
<organism evidence="1 2">
    <name type="scientific">Actinoplanes auranticolor</name>
    <dbReference type="NCBI Taxonomy" id="47988"/>
    <lineage>
        <taxon>Bacteria</taxon>
        <taxon>Bacillati</taxon>
        <taxon>Actinomycetota</taxon>
        <taxon>Actinomycetes</taxon>
        <taxon>Micromonosporales</taxon>
        <taxon>Micromonosporaceae</taxon>
        <taxon>Actinoplanes</taxon>
    </lineage>
</organism>
<dbReference type="EMBL" id="BOQL01000063">
    <property type="protein sequence ID" value="GIM76709.1"/>
    <property type="molecule type" value="Genomic_DNA"/>
</dbReference>
<dbReference type="AlphaFoldDB" id="A0A919SRP8"/>
<protein>
    <submittedName>
        <fullName evidence="1">Uncharacterized protein</fullName>
    </submittedName>
</protein>
<evidence type="ECO:0000313" key="1">
    <source>
        <dbReference type="EMBL" id="GIM76709.1"/>
    </source>
</evidence>
<keyword evidence="2" id="KW-1185">Reference proteome</keyword>
<reference evidence="1" key="1">
    <citation type="submission" date="2021-03" db="EMBL/GenBank/DDBJ databases">
        <title>Whole genome shotgun sequence of Actinoplanes auranticolor NBRC 12245.</title>
        <authorList>
            <person name="Komaki H."/>
            <person name="Tamura T."/>
        </authorList>
    </citation>
    <scope>NUCLEOTIDE SEQUENCE</scope>
    <source>
        <strain evidence="1">NBRC 12245</strain>
    </source>
</reference>
<name>A0A919SRP8_9ACTN</name>
<evidence type="ECO:0000313" key="2">
    <source>
        <dbReference type="Proteomes" id="UP000681340"/>
    </source>
</evidence>
<dbReference type="Proteomes" id="UP000681340">
    <property type="component" value="Unassembled WGS sequence"/>
</dbReference>
<gene>
    <name evidence="1" type="ORF">Aau02nite_72290</name>
</gene>
<comment type="caution">
    <text evidence="1">The sequence shown here is derived from an EMBL/GenBank/DDBJ whole genome shotgun (WGS) entry which is preliminary data.</text>
</comment>
<sequence>MGQDVSDGPAGERGRRGHRAVVQPLGGTDQALGGLVDIGHQHKRVNRHETTLVGGPGAGATEFAFVAVAASVPSVQTRQTIAEGVGIVLFVVRAFRLRPEAAA</sequence>
<proteinExistence type="predicted"/>